<reference evidence="2 3" key="1">
    <citation type="journal article" date="2024" name="Plant J.">
        <title>Genome sequences and population genomics reveal climatic adaptation and genomic divergence between two closely related sweetgum species.</title>
        <authorList>
            <person name="Xu W.Q."/>
            <person name="Ren C.Q."/>
            <person name="Zhang X.Y."/>
            <person name="Comes H.P."/>
            <person name="Liu X.H."/>
            <person name="Li Y.G."/>
            <person name="Kettle C.J."/>
            <person name="Jalonen R."/>
            <person name="Gaisberger H."/>
            <person name="Ma Y.Z."/>
            <person name="Qiu Y.X."/>
        </authorList>
    </citation>
    <scope>NUCLEOTIDE SEQUENCE [LARGE SCALE GENOMIC DNA]</scope>
    <source>
        <strain evidence="2">Hangzhou</strain>
    </source>
</reference>
<evidence type="ECO:0000313" key="2">
    <source>
        <dbReference type="EMBL" id="KAK9274614.1"/>
    </source>
</evidence>
<evidence type="ECO:0000313" key="3">
    <source>
        <dbReference type="Proteomes" id="UP001415857"/>
    </source>
</evidence>
<name>A0AAP0WNH1_LIQFO</name>
<dbReference type="Proteomes" id="UP001415857">
    <property type="component" value="Unassembled WGS sequence"/>
</dbReference>
<dbReference type="EMBL" id="JBBPBK010000011">
    <property type="protein sequence ID" value="KAK9274614.1"/>
    <property type="molecule type" value="Genomic_DNA"/>
</dbReference>
<proteinExistence type="predicted"/>
<keyword evidence="3" id="KW-1185">Reference proteome</keyword>
<feature type="region of interest" description="Disordered" evidence="1">
    <location>
        <begin position="52"/>
        <end position="78"/>
    </location>
</feature>
<comment type="caution">
    <text evidence="2">The sequence shown here is derived from an EMBL/GenBank/DDBJ whole genome shotgun (WGS) entry which is preliminary data.</text>
</comment>
<sequence length="78" mass="7914">MAAQGKNGSRFASRHGVNSNFGSSPPFLLLQGSLQIQALAVMKLSMGCNSSSKGGCGGGRGCSGRVSLVNLGEDPGWE</sequence>
<accession>A0AAP0WNH1</accession>
<gene>
    <name evidence="2" type="ORF">L1049_021864</name>
</gene>
<evidence type="ECO:0000256" key="1">
    <source>
        <dbReference type="SAM" id="MobiDB-lite"/>
    </source>
</evidence>
<dbReference type="AlphaFoldDB" id="A0AAP0WNH1"/>
<organism evidence="2 3">
    <name type="scientific">Liquidambar formosana</name>
    <name type="common">Formosan gum</name>
    <dbReference type="NCBI Taxonomy" id="63359"/>
    <lineage>
        <taxon>Eukaryota</taxon>
        <taxon>Viridiplantae</taxon>
        <taxon>Streptophyta</taxon>
        <taxon>Embryophyta</taxon>
        <taxon>Tracheophyta</taxon>
        <taxon>Spermatophyta</taxon>
        <taxon>Magnoliopsida</taxon>
        <taxon>eudicotyledons</taxon>
        <taxon>Gunneridae</taxon>
        <taxon>Pentapetalae</taxon>
        <taxon>Saxifragales</taxon>
        <taxon>Altingiaceae</taxon>
        <taxon>Liquidambar</taxon>
    </lineage>
</organism>
<protein>
    <submittedName>
        <fullName evidence="2">Uncharacterized protein</fullName>
    </submittedName>
</protein>